<comment type="caution">
    <text evidence="1">The sequence shown here is derived from an EMBL/GenBank/DDBJ whole genome shotgun (WGS) entry which is preliminary data.</text>
</comment>
<dbReference type="SUPFAM" id="SSF52087">
    <property type="entry name" value="CRAL/TRIO domain"/>
    <property type="match status" value="1"/>
</dbReference>
<dbReference type="InterPro" id="IPR036865">
    <property type="entry name" value="CRAL-TRIO_dom_sf"/>
</dbReference>
<dbReference type="EMBL" id="LRBS01000046">
    <property type="protein sequence ID" value="OII77056.1"/>
    <property type="molecule type" value="Genomic_DNA"/>
</dbReference>
<name>A0A1J4MS92_9CRYT</name>
<organism evidence="1 2">
    <name type="scientific">Cryptosporidium andersoni</name>
    <dbReference type="NCBI Taxonomy" id="117008"/>
    <lineage>
        <taxon>Eukaryota</taxon>
        <taxon>Sar</taxon>
        <taxon>Alveolata</taxon>
        <taxon>Apicomplexa</taxon>
        <taxon>Conoidasida</taxon>
        <taxon>Coccidia</taxon>
        <taxon>Eucoccidiorida</taxon>
        <taxon>Eimeriorina</taxon>
        <taxon>Cryptosporidiidae</taxon>
        <taxon>Cryptosporidium</taxon>
    </lineage>
</organism>
<dbReference type="AlphaFoldDB" id="A0A1J4MS92"/>
<evidence type="ECO:0008006" key="3">
    <source>
        <dbReference type="Google" id="ProtNLM"/>
    </source>
</evidence>
<accession>A0A1J4MS92</accession>
<dbReference type="Gene3D" id="3.40.525.10">
    <property type="entry name" value="CRAL-TRIO lipid binding domain"/>
    <property type="match status" value="1"/>
</dbReference>
<dbReference type="Proteomes" id="UP000186804">
    <property type="component" value="Unassembled WGS sequence"/>
</dbReference>
<keyword evidence="2" id="KW-1185">Reference proteome</keyword>
<reference evidence="1 2" key="1">
    <citation type="submission" date="2016-10" db="EMBL/GenBank/DDBJ databases">
        <title>Reductive evolution of mitochondrial metabolism and differential evolution of invasion-related proteins in Cryptosporidium.</title>
        <authorList>
            <person name="Liu S."/>
            <person name="Roellig D.M."/>
            <person name="Guo Y."/>
            <person name="Li N."/>
            <person name="Frace M.A."/>
            <person name="Tang K."/>
            <person name="Zhang L."/>
            <person name="Feng Y."/>
            <person name="Xiao L."/>
        </authorList>
    </citation>
    <scope>NUCLEOTIDE SEQUENCE [LARGE SCALE GENOMIC DNA]</scope>
    <source>
        <strain evidence="1">30847</strain>
    </source>
</reference>
<dbReference type="OrthoDB" id="338761at2759"/>
<dbReference type="RefSeq" id="XP_067068902.1">
    <property type="nucleotide sequence ID" value="XM_067212413.1"/>
</dbReference>
<proteinExistence type="predicted"/>
<evidence type="ECO:0000313" key="1">
    <source>
        <dbReference type="EMBL" id="OII77056.1"/>
    </source>
</evidence>
<sequence length="383" mass="44775">MKIDSQLGTYQKVSSKAENKLWQKIKKNLYKEFVHSSILETTDLSLQEISNIKLICSEIMKRNGTCYLIIENIKKLLLLRGIKSLKKPEVINQLVYYSNYIEFVEKSINSIIIKYNHEIFSTIKMIEEKQRRVVIRNIYQVLRSGVGLQCRNQPAYYIRIVDLQLTRSLKFISKIELRQLIIWQIERVIHQLAQISLKYRSWISHITLAADFSGTNSISNSAEFQLFVDLLSEILEAYSPIFIDFVIIHKVNDLGVNIWKVLSKINKRLHLNSVKTLFTETDSELWSMFSSMNGPILHSRGGFINNTCIYPICNSSSVIEDPRFSYTKEIIESNDDNKNIYDLEDFEVFFESLKPNLCFSDFSYSCLQLLDILGRDYYNFINI</sequence>
<dbReference type="GeneID" id="92366367"/>
<dbReference type="VEuPathDB" id="CryptoDB:cand_021830"/>
<gene>
    <name evidence="1" type="ORF">cand_021830</name>
</gene>
<protein>
    <recommendedName>
        <fullName evidence="3">CRAL-TRIO domain-containing protein</fullName>
    </recommendedName>
</protein>
<evidence type="ECO:0000313" key="2">
    <source>
        <dbReference type="Proteomes" id="UP000186804"/>
    </source>
</evidence>